<dbReference type="STRING" id="1121429.SAMN02745133_00089"/>
<accession>A0A1M4SE93</accession>
<keyword evidence="1" id="KW-0472">Membrane</keyword>
<keyword evidence="3" id="KW-1185">Reference proteome</keyword>
<organism evidence="2 3">
    <name type="scientific">Desulforamulus putei DSM 12395</name>
    <dbReference type="NCBI Taxonomy" id="1121429"/>
    <lineage>
        <taxon>Bacteria</taxon>
        <taxon>Bacillati</taxon>
        <taxon>Bacillota</taxon>
        <taxon>Clostridia</taxon>
        <taxon>Eubacteriales</taxon>
        <taxon>Peptococcaceae</taxon>
        <taxon>Desulforamulus</taxon>
    </lineage>
</organism>
<evidence type="ECO:0000256" key="1">
    <source>
        <dbReference type="SAM" id="Phobius"/>
    </source>
</evidence>
<dbReference type="OrthoDB" id="37447at2"/>
<protein>
    <recommendedName>
        <fullName evidence="4">DUF5317 domain-containing protein</fullName>
    </recommendedName>
</protein>
<gene>
    <name evidence="2" type="ORF">SAMN02745133_00089</name>
</gene>
<dbReference type="Proteomes" id="UP000184148">
    <property type="component" value="Unassembled WGS sequence"/>
</dbReference>
<evidence type="ECO:0000313" key="3">
    <source>
        <dbReference type="Proteomes" id="UP000184148"/>
    </source>
</evidence>
<feature type="transmembrane region" description="Helical" evidence="1">
    <location>
        <begin position="59"/>
        <end position="77"/>
    </location>
</feature>
<dbReference type="AlphaFoldDB" id="A0A1M4SE93"/>
<keyword evidence="1" id="KW-0812">Transmembrane</keyword>
<proteinExistence type="predicted"/>
<dbReference type="EMBL" id="FQUY01000001">
    <property type="protein sequence ID" value="SHE30519.1"/>
    <property type="molecule type" value="Genomic_DNA"/>
</dbReference>
<dbReference type="RefSeq" id="WP_073234010.1">
    <property type="nucleotide sequence ID" value="NZ_FQUY01000001.1"/>
</dbReference>
<feature type="transmembrane region" description="Helical" evidence="1">
    <location>
        <begin position="84"/>
        <end position="104"/>
    </location>
</feature>
<evidence type="ECO:0008006" key="4">
    <source>
        <dbReference type="Google" id="ProtNLM"/>
    </source>
</evidence>
<feature type="transmembrane region" description="Helical" evidence="1">
    <location>
        <begin position="160"/>
        <end position="180"/>
    </location>
</feature>
<dbReference type="Pfam" id="PF17248">
    <property type="entry name" value="DUF5317"/>
    <property type="match status" value="1"/>
</dbReference>
<evidence type="ECO:0000313" key="2">
    <source>
        <dbReference type="EMBL" id="SHE30519.1"/>
    </source>
</evidence>
<reference evidence="3" key="1">
    <citation type="submission" date="2016-11" db="EMBL/GenBank/DDBJ databases">
        <authorList>
            <person name="Varghese N."/>
            <person name="Submissions S."/>
        </authorList>
    </citation>
    <scope>NUCLEOTIDE SEQUENCE [LARGE SCALE GENOMIC DNA]</scope>
    <source>
        <strain evidence="3">DSM 12395</strain>
    </source>
</reference>
<dbReference type="InterPro" id="IPR035168">
    <property type="entry name" value="DUF5317"/>
</dbReference>
<name>A0A1M4SE93_9FIRM</name>
<keyword evidence="1" id="KW-1133">Transmembrane helix</keyword>
<sequence>MIFVLIVFITIILALMTGGTLQNLKQINIRHSWLPVVAVTIKLVTHTPLRYTFGISDNLAFYLYIISLVLIALFLLLNFRLRGFGLVATGFICNALAIGFNGGYMPVKREYLHIVATAEDLEKINQGLPAFNYVLTGPDTKFYYLCDIFRMPDWVLVTRVFSIGDIILTVGGCIFVWHYLKSTHFPNHKITRYTITR</sequence>